<name>A0ABQ9YHU2_9EUKA</name>
<gene>
    <name evidence="2" type="ORF">BLNAU_1858</name>
</gene>
<dbReference type="Proteomes" id="UP001281761">
    <property type="component" value="Unassembled WGS sequence"/>
</dbReference>
<organism evidence="2 3">
    <name type="scientific">Blattamonas nauphoetae</name>
    <dbReference type="NCBI Taxonomy" id="2049346"/>
    <lineage>
        <taxon>Eukaryota</taxon>
        <taxon>Metamonada</taxon>
        <taxon>Preaxostyla</taxon>
        <taxon>Oxymonadida</taxon>
        <taxon>Blattamonas</taxon>
    </lineage>
</organism>
<evidence type="ECO:0000313" key="3">
    <source>
        <dbReference type="Proteomes" id="UP001281761"/>
    </source>
</evidence>
<comment type="caution">
    <text evidence="2">The sequence shown here is derived from an EMBL/GenBank/DDBJ whole genome shotgun (WGS) entry which is preliminary data.</text>
</comment>
<reference evidence="2 3" key="1">
    <citation type="journal article" date="2022" name="bioRxiv">
        <title>Genomics of Preaxostyla Flagellates Illuminates Evolutionary Transitions and the Path Towards Mitochondrial Loss.</title>
        <authorList>
            <person name="Novak L.V.F."/>
            <person name="Treitli S.C."/>
            <person name="Pyrih J."/>
            <person name="Halakuc P."/>
            <person name="Pipaliya S.V."/>
            <person name="Vacek V."/>
            <person name="Brzon O."/>
            <person name="Soukal P."/>
            <person name="Eme L."/>
            <person name="Dacks J.B."/>
            <person name="Karnkowska A."/>
            <person name="Elias M."/>
            <person name="Hampl V."/>
        </authorList>
    </citation>
    <scope>NUCLEOTIDE SEQUENCE [LARGE SCALE GENOMIC DNA]</scope>
    <source>
        <strain evidence="2">NAU3</strain>
        <tissue evidence="2">Gut</tissue>
    </source>
</reference>
<sequence length="254" mass="28480">MNESRFQVTQGASSYAKARRGGRNQLVLPRRQGPPPSKQKVDIMADEQVRLFIEENSTPSSEAQVRTRRASNLKQRALNGLSDFAAAKIMAEPSSPNLFRNFVSPEVHTVALGGPTQSPSSPAFLQNFVSPTVLNLAIQNPHPTPPLNQPPEPRLIQKTKKELSNEMRAQNLIQCSCSTFTKQTKHLKRVKRRTDLCHYCETGKGSYFCHKSAEIHETALYRDVFSILFSQFHEKVIIPNKQLSHGSISSNSDR</sequence>
<feature type="compositionally biased region" description="Polar residues" evidence="1">
    <location>
        <begin position="1"/>
        <end position="13"/>
    </location>
</feature>
<evidence type="ECO:0000256" key="1">
    <source>
        <dbReference type="SAM" id="MobiDB-lite"/>
    </source>
</evidence>
<evidence type="ECO:0000313" key="2">
    <source>
        <dbReference type="EMBL" id="KAK2963324.1"/>
    </source>
</evidence>
<proteinExistence type="predicted"/>
<feature type="region of interest" description="Disordered" evidence="1">
    <location>
        <begin position="1"/>
        <end position="40"/>
    </location>
</feature>
<keyword evidence="3" id="KW-1185">Reference proteome</keyword>
<dbReference type="EMBL" id="JARBJD010000007">
    <property type="protein sequence ID" value="KAK2963324.1"/>
    <property type="molecule type" value="Genomic_DNA"/>
</dbReference>
<accession>A0ABQ9YHU2</accession>
<protein>
    <submittedName>
        <fullName evidence="2">Uncharacterized protein</fullName>
    </submittedName>
</protein>